<dbReference type="FunFam" id="3.40.50.720:FF:000084">
    <property type="entry name" value="Short-chain dehydrogenase reductase"/>
    <property type="match status" value="1"/>
</dbReference>
<reference evidence="3 4" key="1">
    <citation type="submission" date="2020-08" db="EMBL/GenBank/DDBJ databases">
        <title>Complete Genome Sequence of Effusibacillus dendaii Strain skT53, Isolated from Farmland soil.</title>
        <authorList>
            <person name="Konishi T."/>
            <person name="Kawasaki H."/>
        </authorList>
    </citation>
    <scope>NUCLEOTIDE SEQUENCE [LARGE SCALE GENOMIC DNA]</scope>
    <source>
        <strain evidence="4">skT53</strain>
    </source>
</reference>
<dbReference type="InterPro" id="IPR002347">
    <property type="entry name" value="SDR_fam"/>
</dbReference>
<dbReference type="Gene3D" id="3.40.50.720">
    <property type="entry name" value="NAD(P)-binding Rossmann-like Domain"/>
    <property type="match status" value="1"/>
</dbReference>
<dbReference type="PRINTS" id="PR00081">
    <property type="entry name" value="GDHRDH"/>
</dbReference>
<accession>A0A7I8D625</accession>
<keyword evidence="2" id="KW-0560">Oxidoreductase</keyword>
<dbReference type="Proteomes" id="UP000593802">
    <property type="component" value="Chromosome"/>
</dbReference>
<dbReference type="InterPro" id="IPR020904">
    <property type="entry name" value="Sc_DH/Rdtase_CS"/>
</dbReference>
<proteinExistence type="inferred from homology"/>
<dbReference type="AlphaFoldDB" id="A0A7I8D625"/>
<evidence type="ECO:0000313" key="3">
    <source>
        <dbReference type="EMBL" id="BCJ85447.1"/>
    </source>
</evidence>
<dbReference type="GO" id="GO:0016616">
    <property type="term" value="F:oxidoreductase activity, acting on the CH-OH group of donors, NAD or NADP as acceptor"/>
    <property type="evidence" value="ECO:0007669"/>
    <property type="project" value="TreeGrafter"/>
</dbReference>
<sequence length="246" mass="25973">MRFKGKVAVVTGAGSGIGESIAVRFAQEGAQVVLVGRTQSKLEAVAKKIGELAIPFSADVSNESDVKQLAAFLKERFGEFDILVNNAGGSKHGKLLEIPLQEWEEVQASNLRSVFLVSKELAPLMIGKSGRSIINMASISGIQSGAMIAHYSAAKAAVINLTRSFALELSPLGVRVNSVSPGFVETPLTEEGLKNDRFAASIVRNTALRRVGQPNEIAGVVAFLASDDASYVTGTDIVADGGWLIM</sequence>
<organism evidence="3 4">
    <name type="scientific">Effusibacillus dendaii</name>
    <dbReference type="NCBI Taxonomy" id="2743772"/>
    <lineage>
        <taxon>Bacteria</taxon>
        <taxon>Bacillati</taxon>
        <taxon>Bacillota</taxon>
        <taxon>Bacilli</taxon>
        <taxon>Bacillales</taxon>
        <taxon>Alicyclobacillaceae</taxon>
        <taxon>Effusibacillus</taxon>
    </lineage>
</organism>
<dbReference type="GO" id="GO:0008206">
    <property type="term" value="P:bile acid metabolic process"/>
    <property type="evidence" value="ECO:0007669"/>
    <property type="project" value="UniProtKB-ARBA"/>
</dbReference>
<name>A0A7I8D625_9BACL</name>
<dbReference type="PRINTS" id="PR00080">
    <property type="entry name" value="SDRFAMILY"/>
</dbReference>
<dbReference type="PANTHER" id="PTHR42760:SF133">
    <property type="entry name" value="3-OXOACYL-[ACYL-CARRIER-PROTEIN] REDUCTASE"/>
    <property type="match status" value="1"/>
</dbReference>
<dbReference type="CDD" id="cd05233">
    <property type="entry name" value="SDR_c"/>
    <property type="match status" value="1"/>
</dbReference>
<dbReference type="InterPro" id="IPR036291">
    <property type="entry name" value="NAD(P)-bd_dom_sf"/>
</dbReference>
<dbReference type="PANTHER" id="PTHR42760">
    <property type="entry name" value="SHORT-CHAIN DEHYDROGENASES/REDUCTASES FAMILY MEMBER"/>
    <property type="match status" value="1"/>
</dbReference>
<keyword evidence="4" id="KW-1185">Reference proteome</keyword>
<dbReference type="SUPFAM" id="SSF51735">
    <property type="entry name" value="NAD(P)-binding Rossmann-fold domains"/>
    <property type="match status" value="1"/>
</dbReference>
<dbReference type="RefSeq" id="WP_200759568.1">
    <property type="nucleotide sequence ID" value="NZ_AP023366.1"/>
</dbReference>
<evidence type="ECO:0000256" key="1">
    <source>
        <dbReference type="ARBA" id="ARBA00006484"/>
    </source>
</evidence>
<gene>
    <name evidence="3" type="ORF">skT53_04320</name>
</gene>
<evidence type="ECO:0000256" key="2">
    <source>
        <dbReference type="ARBA" id="ARBA00023002"/>
    </source>
</evidence>
<dbReference type="EMBL" id="AP023366">
    <property type="protein sequence ID" value="BCJ85447.1"/>
    <property type="molecule type" value="Genomic_DNA"/>
</dbReference>
<dbReference type="KEGG" id="eff:skT53_04320"/>
<dbReference type="PROSITE" id="PS00061">
    <property type="entry name" value="ADH_SHORT"/>
    <property type="match status" value="1"/>
</dbReference>
<protein>
    <submittedName>
        <fullName evidence="3">3-oxoacyl-ACP reductase</fullName>
    </submittedName>
</protein>
<comment type="similarity">
    <text evidence="1">Belongs to the short-chain dehydrogenases/reductases (SDR) family.</text>
</comment>
<evidence type="ECO:0000313" key="4">
    <source>
        <dbReference type="Proteomes" id="UP000593802"/>
    </source>
</evidence>
<dbReference type="NCBIfam" id="NF005559">
    <property type="entry name" value="PRK07231.1"/>
    <property type="match status" value="1"/>
</dbReference>
<dbReference type="Pfam" id="PF13561">
    <property type="entry name" value="adh_short_C2"/>
    <property type="match status" value="1"/>
</dbReference>